<dbReference type="PROSITE" id="PS00198">
    <property type="entry name" value="4FE4S_FER_1"/>
    <property type="match status" value="1"/>
</dbReference>
<dbReference type="InterPro" id="IPR017900">
    <property type="entry name" value="4Fe4S_Fe_S_CS"/>
</dbReference>
<reference evidence="6" key="1">
    <citation type="submission" date="2019-10" db="EMBL/GenBank/DDBJ databases">
        <authorList>
            <consortium name="Genoscope - CEA"/>
            <person name="William W."/>
        </authorList>
    </citation>
    <scope>NUCLEOTIDE SEQUENCE [LARGE SCALE GENOMIC DNA]</scope>
    <source>
        <strain evidence="6">BBR_PRJEB10992</strain>
    </source>
</reference>
<dbReference type="GO" id="GO:0046872">
    <property type="term" value="F:metal ion binding"/>
    <property type="evidence" value="ECO:0007669"/>
    <property type="project" value="UniProtKB-KW"/>
</dbReference>
<keyword evidence="7" id="KW-1185">Reference proteome</keyword>
<evidence type="ECO:0000256" key="1">
    <source>
        <dbReference type="ARBA" id="ARBA00022723"/>
    </source>
</evidence>
<feature type="domain" description="4Fe-4S ferredoxin-type" evidence="5">
    <location>
        <begin position="1"/>
        <end position="29"/>
    </location>
</feature>
<dbReference type="AlphaFoldDB" id="A0A7Z9BM22"/>
<keyword evidence="3" id="KW-0411">Iron-sulfur</keyword>
<dbReference type="PROSITE" id="PS51379">
    <property type="entry name" value="4FE4S_FER_2"/>
    <property type="match status" value="1"/>
</dbReference>
<name>A0A7Z9BM22_9CYAN</name>
<keyword evidence="2" id="KW-0408">Iron</keyword>
<evidence type="ECO:0000313" key="7">
    <source>
        <dbReference type="Proteomes" id="UP000184550"/>
    </source>
</evidence>
<proteinExistence type="predicted"/>
<dbReference type="GO" id="GO:0051536">
    <property type="term" value="F:iron-sulfur cluster binding"/>
    <property type="evidence" value="ECO:0007669"/>
    <property type="project" value="UniProtKB-KW"/>
</dbReference>
<feature type="domain" description="HTH cro/C1-type" evidence="4">
    <location>
        <begin position="482"/>
        <end position="530"/>
    </location>
</feature>
<dbReference type="GO" id="GO:0003677">
    <property type="term" value="F:DNA binding"/>
    <property type="evidence" value="ECO:0007669"/>
    <property type="project" value="InterPro"/>
</dbReference>
<evidence type="ECO:0000256" key="3">
    <source>
        <dbReference type="ARBA" id="ARBA00023014"/>
    </source>
</evidence>
<sequence length="532" mass="61011">MSYSITNRCIKCDTCEPLCPTGAIQLKNDKYWIDPDLCDNCETYSEPQCVTSCPVNSPVPLQSKKGRYKIDTTRTLPSPNLFTNGKNNPFASAIAIWDLCNILAQGSSLTWELEETGELYYQRQILNGKGQIVYHVANPLADEPTIPLKQTEATAMIESFDLKAACLNLIYAAHITALDQPWEEEFLINDLQIEEYLGLDKRKDLSKSAKLSLIKELAQQPCKLMASIDLPSQGKVKGISIKNSPLWHLLEIQHHFQEDDGGYKYLVGLTFKVKAGQWTKLFLNRQGCKERNSFYQYGTLPKVILSTVMSIWQQHPGAARMLLWLLFKTKMGKEQRVTVPTLMRVAYGEKKINSLLSQKEERKRLMKIFENDLEIMSYYGIKPIFDPITYPLEIQPLWVKLNNIPEEAEAALDFWIADGSQNNRLTDVAPRGKWNRLINARILYFEIPREWESSSKIKIIQHQKSKSRTKVKSSVELSAQQIIEARKIRLLSQRELASLMGKSQSWIRDIENGRFRVKGEDQMLLRKVLGMI</sequence>
<protein>
    <submittedName>
        <fullName evidence="6">XRE family transcriptional regulator</fullName>
    </submittedName>
</protein>
<dbReference type="Pfam" id="PF00037">
    <property type="entry name" value="Fer4"/>
    <property type="match status" value="1"/>
</dbReference>
<dbReference type="InterPro" id="IPR010982">
    <property type="entry name" value="Lambda_DNA-bd_dom_sf"/>
</dbReference>
<dbReference type="CDD" id="cd00093">
    <property type="entry name" value="HTH_XRE"/>
    <property type="match status" value="1"/>
</dbReference>
<evidence type="ECO:0000259" key="5">
    <source>
        <dbReference type="PROSITE" id="PS51379"/>
    </source>
</evidence>
<evidence type="ECO:0000259" key="4">
    <source>
        <dbReference type="PROSITE" id="PS50943"/>
    </source>
</evidence>
<dbReference type="OrthoDB" id="9800445at2"/>
<dbReference type="EMBL" id="CZCU02000113">
    <property type="protein sequence ID" value="VXD15373.1"/>
    <property type="molecule type" value="Genomic_DNA"/>
</dbReference>
<dbReference type="InterPro" id="IPR017896">
    <property type="entry name" value="4Fe4S_Fe-S-bd"/>
</dbReference>
<evidence type="ECO:0000313" key="6">
    <source>
        <dbReference type="EMBL" id="VXD15373.1"/>
    </source>
</evidence>
<dbReference type="SUPFAM" id="SSF54862">
    <property type="entry name" value="4Fe-4S ferredoxins"/>
    <property type="match status" value="1"/>
</dbReference>
<dbReference type="PROSITE" id="PS50943">
    <property type="entry name" value="HTH_CROC1"/>
    <property type="match status" value="1"/>
</dbReference>
<gene>
    <name evidence="6" type="ORF">PL8927_40022</name>
</gene>
<keyword evidence="1" id="KW-0479">Metal-binding</keyword>
<organism evidence="6 7">
    <name type="scientific">Planktothrix serta PCC 8927</name>
    <dbReference type="NCBI Taxonomy" id="671068"/>
    <lineage>
        <taxon>Bacteria</taxon>
        <taxon>Bacillati</taxon>
        <taxon>Cyanobacteriota</taxon>
        <taxon>Cyanophyceae</taxon>
        <taxon>Oscillatoriophycideae</taxon>
        <taxon>Oscillatoriales</taxon>
        <taxon>Microcoleaceae</taxon>
        <taxon>Planktothrix</taxon>
    </lineage>
</organism>
<accession>A0A7Z9BM22</accession>
<dbReference type="Proteomes" id="UP000184550">
    <property type="component" value="Unassembled WGS sequence"/>
</dbReference>
<dbReference type="Gene3D" id="1.10.260.40">
    <property type="entry name" value="lambda repressor-like DNA-binding domains"/>
    <property type="match status" value="1"/>
</dbReference>
<evidence type="ECO:0000256" key="2">
    <source>
        <dbReference type="ARBA" id="ARBA00023004"/>
    </source>
</evidence>
<dbReference type="RefSeq" id="WP_083616385.1">
    <property type="nucleotide sequence ID" value="NZ_LR734823.1"/>
</dbReference>
<dbReference type="InterPro" id="IPR001387">
    <property type="entry name" value="Cro/C1-type_HTH"/>
</dbReference>
<dbReference type="Gene3D" id="3.30.70.20">
    <property type="match status" value="1"/>
</dbReference>
<comment type="caution">
    <text evidence="6">The sequence shown here is derived from an EMBL/GenBank/DDBJ whole genome shotgun (WGS) entry which is preliminary data.</text>
</comment>
<dbReference type="Pfam" id="PF01381">
    <property type="entry name" value="HTH_3"/>
    <property type="match status" value="1"/>
</dbReference>
<dbReference type="SUPFAM" id="SSF47413">
    <property type="entry name" value="lambda repressor-like DNA-binding domains"/>
    <property type="match status" value="1"/>
</dbReference>